<dbReference type="InterPro" id="IPR004855">
    <property type="entry name" value="TFIIA_asu/bsu"/>
</dbReference>
<evidence type="ECO:0000256" key="1">
    <source>
        <dbReference type="ARBA" id="ARBA00004123"/>
    </source>
</evidence>
<dbReference type="GO" id="GO:0005672">
    <property type="term" value="C:transcription factor TFIIA complex"/>
    <property type="evidence" value="ECO:0007669"/>
    <property type="project" value="InterPro"/>
</dbReference>
<evidence type="ECO:0000256" key="3">
    <source>
        <dbReference type="ARBA" id="ARBA00023163"/>
    </source>
</evidence>
<dbReference type="Gene3D" id="1.10.287.100">
    <property type="match status" value="1"/>
</dbReference>
<dbReference type="FunFam" id="1.10.287.100:FF:000001">
    <property type="entry name" value="Transcription initiation factor IIA subunit"/>
    <property type="match status" value="1"/>
</dbReference>
<dbReference type="GO" id="GO:0006367">
    <property type="term" value="P:transcription initiation at RNA polymerase II promoter"/>
    <property type="evidence" value="ECO:0007669"/>
    <property type="project" value="InterPro"/>
</dbReference>
<name>A0A1Q3CDK6_CEPFO</name>
<evidence type="ECO:0000313" key="6">
    <source>
        <dbReference type="EMBL" id="GAV78305.1"/>
    </source>
</evidence>
<protein>
    <submittedName>
        <fullName evidence="6">TFIIA domain-containing protein</fullName>
    </submittedName>
</protein>
<keyword evidence="4" id="KW-0539">Nucleus</keyword>
<comment type="subcellular location">
    <subcellularLocation>
        <location evidence="1">Nucleus</location>
    </subcellularLocation>
</comment>
<gene>
    <name evidence="6" type="ORF">CFOL_v3_21773</name>
</gene>
<dbReference type="EMBL" id="BDDD01001772">
    <property type="protein sequence ID" value="GAV78305.1"/>
    <property type="molecule type" value="Genomic_DNA"/>
</dbReference>
<dbReference type="PANTHER" id="PTHR12694:SF8">
    <property type="entry name" value="TRANSCRIPTION INITIATION FACTOR IIA SUBUNIT 1"/>
    <property type="match status" value="1"/>
</dbReference>
<feature type="region of interest" description="Disordered" evidence="5">
    <location>
        <begin position="114"/>
        <end position="169"/>
    </location>
</feature>
<accession>A0A1Q3CDK6</accession>
<proteinExistence type="inferred from homology"/>
<keyword evidence="3" id="KW-0804">Transcription</keyword>
<dbReference type="Gene3D" id="2.30.18.10">
    <property type="entry name" value="Transcription factor IIA (TFIIA), beta-barrel domain"/>
    <property type="match status" value="1"/>
</dbReference>
<dbReference type="Pfam" id="PF03153">
    <property type="entry name" value="TFIIA"/>
    <property type="match status" value="2"/>
</dbReference>
<evidence type="ECO:0000313" key="7">
    <source>
        <dbReference type="Proteomes" id="UP000187406"/>
    </source>
</evidence>
<evidence type="ECO:0000256" key="4">
    <source>
        <dbReference type="ARBA" id="ARBA00023242"/>
    </source>
</evidence>
<comment type="caution">
    <text evidence="6">The sequence shown here is derived from an EMBL/GenBank/DDBJ whole genome shotgun (WGS) entry which is preliminary data.</text>
</comment>
<dbReference type="FunCoup" id="A0A1Q3CDK6">
    <property type="interactions" value="2698"/>
</dbReference>
<dbReference type="InterPro" id="IPR009088">
    <property type="entry name" value="TFIIA_b-brl"/>
</dbReference>
<dbReference type="OrthoDB" id="6275927at2759"/>
<dbReference type="SUPFAM" id="SSF50784">
    <property type="entry name" value="Transcription factor IIA (TFIIA), beta-barrel domain"/>
    <property type="match status" value="1"/>
</dbReference>
<reference evidence="7" key="1">
    <citation type="submission" date="2016-04" db="EMBL/GenBank/DDBJ databases">
        <title>Cephalotus genome sequencing.</title>
        <authorList>
            <person name="Fukushima K."/>
            <person name="Hasebe M."/>
            <person name="Fang X."/>
        </authorList>
    </citation>
    <scope>NUCLEOTIDE SEQUENCE [LARGE SCALE GENOMIC DNA]</scope>
    <source>
        <strain evidence="7">cv. St1</strain>
    </source>
</reference>
<feature type="compositionally biased region" description="Low complexity" evidence="5">
    <location>
        <begin position="141"/>
        <end position="150"/>
    </location>
</feature>
<dbReference type="STRING" id="3775.A0A1Q3CDK6"/>
<dbReference type="FunFam" id="2.30.18.10:FF:000005">
    <property type="entry name" value="transcription initiation factor IIA large subunit"/>
    <property type="match status" value="1"/>
</dbReference>
<evidence type="ECO:0000256" key="5">
    <source>
        <dbReference type="SAM" id="MobiDB-lite"/>
    </source>
</evidence>
<comment type="similarity">
    <text evidence="2">Belongs to the TFIIA subunit 1 family.</text>
</comment>
<dbReference type="SMART" id="SM01371">
    <property type="entry name" value="TFIIA"/>
    <property type="match status" value="1"/>
</dbReference>
<organism evidence="6 7">
    <name type="scientific">Cephalotus follicularis</name>
    <name type="common">Albany pitcher plant</name>
    <dbReference type="NCBI Taxonomy" id="3775"/>
    <lineage>
        <taxon>Eukaryota</taxon>
        <taxon>Viridiplantae</taxon>
        <taxon>Streptophyta</taxon>
        <taxon>Embryophyta</taxon>
        <taxon>Tracheophyta</taxon>
        <taxon>Spermatophyta</taxon>
        <taxon>Magnoliopsida</taxon>
        <taxon>eudicotyledons</taxon>
        <taxon>Gunneridae</taxon>
        <taxon>Pentapetalae</taxon>
        <taxon>rosids</taxon>
        <taxon>fabids</taxon>
        <taxon>Oxalidales</taxon>
        <taxon>Cephalotaceae</taxon>
        <taxon>Cephalotus</taxon>
    </lineage>
</organism>
<sequence>MATSTTSSVYIHVIEDVINKVREEFVNNGGPGDSVLTELQGLWEMKMMHAGVICGPIERSSAPKQPAPGGPITPVHDLNVPYEGTEEYETPTAEILFPPTPLQTPIQTPLPGSAATPLLGSADNSSMYNIPTGPSEYPTPVSDSGGSSDVKGGRQYMPSPSPTPWMSQRPPVVDVNVAYVEGRDEVDRGSSQQPLTQDFFMMSSGKRKREDFATQYHSSGYIPQQDGAGDATPGFLQVSKGSDSLAGRGTVTSAKREMLACGTRSSSKIPQLDGPIPDPYDDVLSTPNIYNYQGVVNEDYNIVNTPAVNELQAGTPAIIAQQDVVDDDDDEPLNENDDDELDDVDQGEELNTHHLVLAQFDKVTRTKSRWKCTLKDGIMHINNKDILFNKATGEFDF</sequence>
<evidence type="ECO:0000256" key="2">
    <source>
        <dbReference type="ARBA" id="ARBA00010059"/>
    </source>
</evidence>
<dbReference type="Proteomes" id="UP000187406">
    <property type="component" value="Unassembled WGS sequence"/>
</dbReference>
<feature type="compositionally biased region" description="Acidic residues" evidence="5">
    <location>
        <begin position="324"/>
        <end position="344"/>
    </location>
</feature>
<dbReference type="SUPFAM" id="SSF47396">
    <property type="entry name" value="Transcription factor IIA (TFIIA), alpha-helical domain"/>
    <property type="match status" value="1"/>
</dbReference>
<dbReference type="CDD" id="cd07976">
    <property type="entry name" value="TFIIA_alpha_beta_like"/>
    <property type="match status" value="1"/>
</dbReference>
<dbReference type="PANTHER" id="PTHR12694">
    <property type="entry name" value="TRANSCRIPTION INITIATION FACTOR IIA SUBUNIT 1"/>
    <property type="match status" value="1"/>
</dbReference>
<feature type="region of interest" description="Disordered" evidence="5">
    <location>
        <begin position="323"/>
        <end position="344"/>
    </location>
</feature>
<dbReference type="InParanoid" id="A0A1Q3CDK6"/>
<keyword evidence="7" id="KW-1185">Reference proteome</keyword>
<dbReference type="AlphaFoldDB" id="A0A1Q3CDK6"/>